<protein>
    <submittedName>
        <fullName evidence="4">Formate-dependent nitrite reductase complex subunit NrfG</fullName>
    </submittedName>
</protein>
<evidence type="ECO:0000259" key="3">
    <source>
        <dbReference type="Pfam" id="PF23914"/>
    </source>
</evidence>
<feature type="transmembrane region" description="Helical" evidence="2">
    <location>
        <begin position="32"/>
        <end position="49"/>
    </location>
</feature>
<evidence type="ECO:0000256" key="1">
    <source>
        <dbReference type="ARBA" id="ARBA00022737"/>
    </source>
</evidence>
<dbReference type="InterPro" id="IPR011990">
    <property type="entry name" value="TPR-like_helical_dom_sf"/>
</dbReference>
<evidence type="ECO:0000313" key="4">
    <source>
        <dbReference type="EMBL" id="OIQ83735.1"/>
    </source>
</evidence>
<dbReference type="InterPro" id="IPR019734">
    <property type="entry name" value="TPR_rpt"/>
</dbReference>
<keyword evidence="2" id="KW-0472">Membrane</keyword>
<dbReference type="PROSITE" id="PS50005">
    <property type="entry name" value="TPR"/>
    <property type="match status" value="1"/>
</dbReference>
<reference evidence="4" key="1">
    <citation type="submission" date="2016-10" db="EMBL/GenBank/DDBJ databases">
        <title>Sequence of Gallionella enrichment culture.</title>
        <authorList>
            <person name="Poehlein A."/>
            <person name="Muehling M."/>
            <person name="Daniel R."/>
        </authorList>
    </citation>
    <scope>NUCLEOTIDE SEQUENCE</scope>
</reference>
<dbReference type="Gene3D" id="1.25.40.10">
    <property type="entry name" value="Tetratricopeptide repeat domain"/>
    <property type="match status" value="1"/>
</dbReference>
<dbReference type="GO" id="GO:0005886">
    <property type="term" value="C:plasma membrane"/>
    <property type="evidence" value="ECO:0007669"/>
    <property type="project" value="TreeGrafter"/>
</dbReference>
<dbReference type="SMART" id="SM00028">
    <property type="entry name" value="TPR"/>
    <property type="match status" value="2"/>
</dbReference>
<dbReference type="InterPro" id="IPR056413">
    <property type="entry name" value="TPR_CcmH_CycH"/>
</dbReference>
<comment type="caution">
    <text evidence="4">The sequence shown here is derived from an EMBL/GenBank/DDBJ whole genome shotgun (WGS) entry which is preliminary data.</text>
</comment>
<organism evidence="4">
    <name type="scientific">mine drainage metagenome</name>
    <dbReference type="NCBI Taxonomy" id="410659"/>
    <lineage>
        <taxon>unclassified sequences</taxon>
        <taxon>metagenomes</taxon>
        <taxon>ecological metagenomes</taxon>
    </lineage>
</organism>
<keyword evidence="2" id="KW-0812">Transmembrane</keyword>
<keyword evidence="1" id="KW-0677">Repeat</keyword>
<feature type="domain" description="Cytochrome c-type biogenesis protein H TPR" evidence="3">
    <location>
        <begin position="76"/>
        <end position="198"/>
    </location>
</feature>
<sequence length="225" mass="24056">MTFWVLVGLMTVVALAFVMLPIVRPVAGRKPWLVMALLIGLPLAAILVYQRIGTPEAAIQALSGPSGDLPDGHPSQAMSADLLKMADKLAEKLKANPDNAEGWVLLAHTYAATQHYQESLMAFDKASALLPNDPQLLADYADAMAMSNRGFDPKSEALVDRALAIDPGHVKALMLKGAIAFNRKDYAQAIAVWEKLLKTPGLDAEAAKETSGGIAEARRRMGAGK</sequence>
<feature type="transmembrane region" description="Helical" evidence="2">
    <location>
        <begin position="6"/>
        <end position="23"/>
    </location>
</feature>
<dbReference type="InterPro" id="IPR051263">
    <property type="entry name" value="C-type_cytochrome_biogenesis"/>
</dbReference>
<dbReference type="PANTHER" id="PTHR47870:SF4">
    <property type="entry name" value="CYTOCHROME C-TYPE BIOGENESIS PROTEIN CYCH"/>
    <property type="match status" value="1"/>
</dbReference>
<dbReference type="AlphaFoldDB" id="A0A1J5QV57"/>
<keyword evidence="2" id="KW-1133">Transmembrane helix</keyword>
<proteinExistence type="predicted"/>
<dbReference type="SUPFAM" id="SSF48452">
    <property type="entry name" value="TPR-like"/>
    <property type="match status" value="1"/>
</dbReference>
<gene>
    <name evidence="4" type="primary">nrfG_5</name>
    <name evidence="4" type="ORF">GALL_344700</name>
</gene>
<dbReference type="Pfam" id="PF23914">
    <property type="entry name" value="TPR_CcmH_CycH"/>
    <property type="match status" value="1"/>
</dbReference>
<accession>A0A1J5QV57</accession>
<dbReference type="EMBL" id="MLJW01000677">
    <property type="protein sequence ID" value="OIQ83735.1"/>
    <property type="molecule type" value="Genomic_DNA"/>
</dbReference>
<name>A0A1J5QV57_9ZZZZ</name>
<evidence type="ECO:0000256" key="2">
    <source>
        <dbReference type="SAM" id="Phobius"/>
    </source>
</evidence>
<dbReference type="PANTHER" id="PTHR47870">
    <property type="entry name" value="CYTOCHROME C-TYPE BIOGENESIS PROTEIN CCMH"/>
    <property type="match status" value="1"/>
</dbReference>